<dbReference type="PANTHER" id="PTHR11699">
    <property type="entry name" value="ALDEHYDE DEHYDROGENASE-RELATED"/>
    <property type="match status" value="1"/>
</dbReference>
<dbReference type="GO" id="GO:0016620">
    <property type="term" value="F:oxidoreductase activity, acting on the aldehyde or oxo group of donors, NAD or NADP as acceptor"/>
    <property type="evidence" value="ECO:0007669"/>
    <property type="project" value="InterPro"/>
</dbReference>
<keyword evidence="1" id="KW-1133">Transmembrane helix</keyword>
<dbReference type="InterPro" id="IPR016161">
    <property type="entry name" value="Ald_DH/histidinol_DH"/>
</dbReference>
<keyword evidence="1" id="KW-0472">Membrane</keyword>
<comment type="caution">
    <text evidence="3">The sequence shown here is derived from an EMBL/GenBank/DDBJ whole genome shotgun (WGS) entry which is preliminary data.</text>
</comment>
<dbReference type="InterPro" id="IPR016162">
    <property type="entry name" value="Ald_DH_N"/>
</dbReference>
<dbReference type="GO" id="GO:0016020">
    <property type="term" value="C:membrane"/>
    <property type="evidence" value="ECO:0007669"/>
    <property type="project" value="InterPro"/>
</dbReference>
<evidence type="ECO:0000313" key="4">
    <source>
        <dbReference type="Proteomes" id="UP000197619"/>
    </source>
</evidence>
<keyword evidence="1" id="KW-0812">Transmembrane</keyword>
<dbReference type="InterPro" id="IPR016163">
    <property type="entry name" value="Ald_DH_C"/>
</dbReference>
<evidence type="ECO:0000259" key="2">
    <source>
        <dbReference type="Pfam" id="PF00171"/>
    </source>
</evidence>
<feature type="transmembrane region" description="Helical" evidence="1">
    <location>
        <begin position="630"/>
        <end position="651"/>
    </location>
</feature>
<dbReference type="GO" id="GO:0005125">
    <property type="term" value="F:cytokine activity"/>
    <property type="evidence" value="ECO:0007669"/>
    <property type="project" value="InterPro"/>
</dbReference>
<protein>
    <submittedName>
        <fullName evidence="3">Aldehyde dehydrogenase family 16 member A1</fullName>
    </submittedName>
</protein>
<gene>
    <name evidence="3" type="primary">ALDH16A1</name>
    <name evidence="3" type="ORF">RLOC_00014535</name>
</gene>
<keyword evidence="4" id="KW-1185">Reference proteome</keyword>
<reference evidence="3 4" key="1">
    <citation type="submission" date="2017-05" db="EMBL/GenBank/DDBJ databases">
        <title>Genome of assembly of the Bengalese finch, Lonchura striata domestica.</title>
        <authorList>
            <person name="Colquitt B.M."/>
            <person name="Brainard M.S."/>
        </authorList>
    </citation>
    <scope>NUCLEOTIDE SEQUENCE [LARGE SCALE GENOMIC DNA]</scope>
    <source>
        <strain evidence="3">White83orange57</strain>
    </source>
</reference>
<dbReference type="AlphaFoldDB" id="A0A218U8F0"/>
<dbReference type="InterPro" id="IPR015590">
    <property type="entry name" value="Aldehyde_DH_dom"/>
</dbReference>
<accession>A0A218U8F0</accession>
<name>A0A218U8F0_9PASE</name>
<dbReference type="InterPro" id="IPR004213">
    <property type="entry name" value="Flt3_lig"/>
</dbReference>
<evidence type="ECO:0000313" key="3">
    <source>
        <dbReference type="EMBL" id="OWK50027.1"/>
    </source>
</evidence>
<dbReference type="Gene3D" id="1.20.1250.10">
    <property type="match status" value="1"/>
</dbReference>
<sequence length="654" mass="66899">MAALAALGAPPVPEIFATMEEGPVPGEINAGEAWLESHGRSLGHFVGGTWLKPPGRVSLACPESSTGRTLATVPAGDSSDVAVAVAAAAAAAEAWAGLGGPQRGQHLTRLAAALAGERRGAVGALLALAGGRPLHRTLGADLDLALRLLRAPAAAAELGPPGLEGWAPLGVVALVLGGPCSLPALLWKLGPLLAMGNTALVLCPAATAPPLLLLGELSREGAALPPGVLNVLAGPLELCQALRAHPEIASVTFLGVPQFPAGGCVVLAQDAVAAALEQRLRARLGGLQLGDPTDPKTEVGPLPPGTCPPEGVVQEALQEGAQVFQVPLPPLPEQEHRFYPLTLISGVAPTSRCLREPAPGPLLVLLPVRSPTEAVALASALPQTAAAAVWAQDITMALDTADRLPQGLVWLNALDLLDPNGGCAGGAADTDPDEALREFGCPPWEQAPKVDELLSPLVAVDDPGDPELAHAVAAARGAAPGWGRLPGASRARTPWLLLDYPVAMPSNLEPDGACSDLWGLHFGALALQRMLGVAGKDLAPLLRTLLAQLHFVAECHIQDPQRCVQLEMVNVSQLLETLMQHLGGLQGRPPHFPGCARLRCHPGPALTSPAVRHEGTLGARQGAASPAGHGLVLLGGVGGVLVLVAVVWAGLSHW</sequence>
<dbReference type="Gene3D" id="3.40.605.10">
    <property type="entry name" value="Aldehyde Dehydrogenase, Chain A, domain 1"/>
    <property type="match status" value="1"/>
</dbReference>
<proteinExistence type="predicted"/>
<evidence type="ECO:0000256" key="1">
    <source>
        <dbReference type="SAM" id="Phobius"/>
    </source>
</evidence>
<dbReference type="SUPFAM" id="SSF53720">
    <property type="entry name" value="ALDH-like"/>
    <property type="match status" value="1"/>
</dbReference>
<dbReference type="InterPro" id="IPR009079">
    <property type="entry name" value="4_helix_cytokine-like_core"/>
</dbReference>
<feature type="domain" description="Aldehyde dehydrogenase" evidence="2">
    <location>
        <begin position="265"/>
        <end position="423"/>
    </location>
</feature>
<dbReference type="EMBL" id="MUZQ01000635">
    <property type="protein sequence ID" value="OWK50027.1"/>
    <property type="molecule type" value="Genomic_DNA"/>
</dbReference>
<dbReference type="Gene3D" id="3.40.309.10">
    <property type="entry name" value="Aldehyde Dehydrogenase, Chain A, domain 2"/>
    <property type="match status" value="1"/>
</dbReference>
<feature type="domain" description="Aldehyde dehydrogenase" evidence="2">
    <location>
        <begin position="62"/>
        <end position="255"/>
    </location>
</feature>
<organism evidence="3 4">
    <name type="scientific">Lonchura striata</name>
    <name type="common">white-rumped munia</name>
    <dbReference type="NCBI Taxonomy" id="40157"/>
    <lineage>
        <taxon>Eukaryota</taxon>
        <taxon>Metazoa</taxon>
        <taxon>Chordata</taxon>
        <taxon>Craniata</taxon>
        <taxon>Vertebrata</taxon>
        <taxon>Euteleostomi</taxon>
        <taxon>Archelosauria</taxon>
        <taxon>Archosauria</taxon>
        <taxon>Dinosauria</taxon>
        <taxon>Saurischia</taxon>
        <taxon>Theropoda</taxon>
        <taxon>Coelurosauria</taxon>
        <taxon>Aves</taxon>
        <taxon>Neognathae</taxon>
        <taxon>Neoaves</taxon>
        <taxon>Telluraves</taxon>
        <taxon>Australaves</taxon>
        <taxon>Passeriformes</taxon>
        <taxon>Passeroidea</taxon>
        <taxon>Estrildidae</taxon>
        <taxon>Estrildinae</taxon>
        <taxon>Lonchura</taxon>
    </lineage>
</organism>
<dbReference type="Proteomes" id="UP000197619">
    <property type="component" value="Unassembled WGS sequence"/>
</dbReference>
<dbReference type="Pfam" id="PF02947">
    <property type="entry name" value="Flt3_lig"/>
    <property type="match status" value="1"/>
</dbReference>
<dbReference type="Pfam" id="PF00171">
    <property type="entry name" value="Aldedh"/>
    <property type="match status" value="2"/>
</dbReference>
<dbReference type="SUPFAM" id="SSF47266">
    <property type="entry name" value="4-helical cytokines"/>
    <property type="match status" value="1"/>
</dbReference>